<keyword evidence="1" id="KW-1133">Transmembrane helix</keyword>
<accession>A0A1C3E8I9</accession>
<keyword evidence="3" id="KW-1185">Reference proteome</keyword>
<dbReference type="STRING" id="1841610.A6X21_07670"/>
<dbReference type="AlphaFoldDB" id="A0A1C3E8I9"/>
<sequence>MPGRRCFDVSFLSTQVQFSSRLSGVHLLRKIGMVFCAIAVGGIFLADLAADEAEKALTRLTDAEQKLLDQSPFFREVKRHFGDWDLNKNQELSTEEIELALHNSSIRGAQAAAITSLRRAVRGDKELAPLSLDKIARGVVTKPAAQPAPPKYQSMFDTALKKIETTKRDLFADGPPQLESISQGRLGDCFLLVSMGTCAYCDPDRLMKMMQQQPDGKILVTLGSGRQLTIEAPTDGEVAIGATSRNTGCWTNTYEKAVGTVMLERASKKGTRHVTPLSLIGVGGTPSVPLEILTGHKVRKHSCQPYREAKDESGRSTADLSALRDDLKQAFAEKRLVVGGCGPKGSQTLVKGIYYNHSYGVLEYDEVTDTVLFWNPFGHKYTPKGPDGLENGYSTTNGKFRVPLNEAVMWFGSFSIETTEAAPEM</sequence>
<evidence type="ECO:0000313" key="2">
    <source>
        <dbReference type="EMBL" id="ODA29552.1"/>
    </source>
</evidence>
<dbReference type="InterPro" id="IPR018247">
    <property type="entry name" value="EF_Hand_1_Ca_BS"/>
</dbReference>
<keyword evidence="1" id="KW-0812">Transmembrane</keyword>
<dbReference type="EMBL" id="LYDR01000127">
    <property type="protein sequence ID" value="ODA29552.1"/>
    <property type="molecule type" value="Genomic_DNA"/>
</dbReference>
<evidence type="ECO:0000313" key="3">
    <source>
        <dbReference type="Proteomes" id="UP000094828"/>
    </source>
</evidence>
<organism evidence="2 3">
    <name type="scientific">Planctopirus hydrillae</name>
    <dbReference type="NCBI Taxonomy" id="1841610"/>
    <lineage>
        <taxon>Bacteria</taxon>
        <taxon>Pseudomonadati</taxon>
        <taxon>Planctomycetota</taxon>
        <taxon>Planctomycetia</taxon>
        <taxon>Planctomycetales</taxon>
        <taxon>Planctomycetaceae</taxon>
        <taxon>Planctopirus</taxon>
    </lineage>
</organism>
<dbReference type="SUPFAM" id="SSF54001">
    <property type="entry name" value="Cysteine proteinases"/>
    <property type="match status" value="1"/>
</dbReference>
<reference evidence="2 3" key="1">
    <citation type="submission" date="2016-05" db="EMBL/GenBank/DDBJ databases">
        <title>Genomic and physiological characterization of Planctopirus sp. isolated from fresh water lake.</title>
        <authorList>
            <person name="Subhash Y."/>
            <person name="Ramana C."/>
        </authorList>
    </citation>
    <scope>NUCLEOTIDE SEQUENCE [LARGE SCALE GENOMIC DNA]</scope>
    <source>
        <strain evidence="2 3">JC280</strain>
    </source>
</reference>
<evidence type="ECO:0000256" key="1">
    <source>
        <dbReference type="SAM" id="Phobius"/>
    </source>
</evidence>
<comment type="caution">
    <text evidence="2">The sequence shown here is derived from an EMBL/GenBank/DDBJ whole genome shotgun (WGS) entry which is preliminary data.</text>
</comment>
<dbReference type="RefSeq" id="WP_068849335.1">
    <property type="nucleotide sequence ID" value="NZ_LYDR01000127.1"/>
</dbReference>
<keyword evidence="1" id="KW-0472">Membrane</keyword>
<dbReference type="PROSITE" id="PS00018">
    <property type="entry name" value="EF_HAND_1"/>
    <property type="match status" value="1"/>
</dbReference>
<name>A0A1C3E8I9_9PLAN</name>
<dbReference type="InterPro" id="IPR038765">
    <property type="entry name" value="Papain-like_cys_pep_sf"/>
</dbReference>
<feature type="transmembrane region" description="Helical" evidence="1">
    <location>
        <begin position="31"/>
        <end position="50"/>
    </location>
</feature>
<gene>
    <name evidence="2" type="ORF">A6X21_07670</name>
</gene>
<dbReference type="Proteomes" id="UP000094828">
    <property type="component" value="Unassembled WGS sequence"/>
</dbReference>
<proteinExistence type="predicted"/>
<evidence type="ECO:0008006" key="4">
    <source>
        <dbReference type="Google" id="ProtNLM"/>
    </source>
</evidence>
<protein>
    <recommendedName>
        <fullName evidence="4">Calpain catalytic domain-containing protein</fullName>
    </recommendedName>
</protein>
<dbReference type="OrthoDB" id="266597at2"/>